<dbReference type="Pfam" id="PF13424">
    <property type="entry name" value="TPR_12"/>
    <property type="match status" value="1"/>
</dbReference>
<proteinExistence type="predicted"/>
<evidence type="ECO:0000313" key="2">
    <source>
        <dbReference type="Proteomes" id="UP000016498"/>
    </source>
</evidence>
<name>U1Q8I4_9ACTO</name>
<dbReference type="InterPro" id="IPR011990">
    <property type="entry name" value="TPR-like_helical_dom_sf"/>
</dbReference>
<dbReference type="RefSeq" id="WP_021606409.1">
    <property type="nucleotide sequence ID" value="NZ_KE951680.1"/>
</dbReference>
<evidence type="ECO:0000313" key="1">
    <source>
        <dbReference type="EMBL" id="ERH18379.1"/>
    </source>
</evidence>
<organism evidence="1 2">
    <name type="scientific">Actinomyces johnsonii F0510</name>
    <dbReference type="NCBI Taxonomy" id="1227262"/>
    <lineage>
        <taxon>Bacteria</taxon>
        <taxon>Bacillati</taxon>
        <taxon>Actinomycetota</taxon>
        <taxon>Actinomycetes</taxon>
        <taxon>Actinomycetales</taxon>
        <taxon>Actinomycetaceae</taxon>
        <taxon>Actinomyces</taxon>
    </lineage>
</organism>
<dbReference type="SUPFAM" id="SSF48452">
    <property type="entry name" value="TPR-like"/>
    <property type="match status" value="1"/>
</dbReference>
<comment type="caution">
    <text evidence="1">The sequence shown here is derived from an EMBL/GenBank/DDBJ whole genome shotgun (WGS) entry which is preliminary data.</text>
</comment>
<feature type="non-terminal residue" evidence="1">
    <location>
        <position position="73"/>
    </location>
</feature>
<dbReference type="InterPro" id="IPR053137">
    <property type="entry name" value="NLR-like"/>
</dbReference>
<dbReference type="PANTHER" id="PTHR46082:SF6">
    <property type="entry name" value="AAA+ ATPASE DOMAIN-CONTAINING PROTEIN-RELATED"/>
    <property type="match status" value="1"/>
</dbReference>
<sequence>DAGRLDEAIPLYEQNLEDRTRILGPNHPHTLTSRNNLAGAYRDAGRLDEAIPLFEQNLEDSTHILGPHHPHTL</sequence>
<accession>U1Q8I4</accession>
<dbReference type="PANTHER" id="PTHR46082">
    <property type="entry name" value="ATP/GTP-BINDING PROTEIN-RELATED"/>
    <property type="match status" value="1"/>
</dbReference>
<feature type="non-terminal residue" evidence="1">
    <location>
        <position position="1"/>
    </location>
</feature>
<gene>
    <name evidence="1" type="ORF">HMPREF1549_01769</name>
</gene>
<dbReference type="EMBL" id="AWSD01000183">
    <property type="protein sequence ID" value="ERH18379.1"/>
    <property type="molecule type" value="Genomic_DNA"/>
</dbReference>
<protein>
    <submittedName>
        <fullName evidence="1">Uncharacterized protein</fullName>
    </submittedName>
</protein>
<dbReference type="HOGENOM" id="CLU_000288_125_11_11"/>
<dbReference type="Gene3D" id="1.25.40.10">
    <property type="entry name" value="Tetratricopeptide repeat domain"/>
    <property type="match status" value="1"/>
</dbReference>
<dbReference type="AlphaFoldDB" id="U1Q8I4"/>
<dbReference type="Proteomes" id="UP000016498">
    <property type="component" value="Unassembled WGS sequence"/>
</dbReference>
<reference evidence="1 2" key="1">
    <citation type="submission" date="2013-06" db="EMBL/GenBank/DDBJ databases">
        <authorList>
            <person name="Weinstock G."/>
            <person name="Sodergren E."/>
            <person name="Lobos E.A."/>
            <person name="Fulton L."/>
            <person name="Fulton R."/>
            <person name="Courtney L."/>
            <person name="Fronick C."/>
            <person name="O'Laughlin M."/>
            <person name="Godfrey J."/>
            <person name="Wilson R.M."/>
            <person name="Miner T."/>
            <person name="Farmer C."/>
            <person name="Delehaunty K."/>
            <person name="Cordes M."/>
            <person name="Minx P."/>
            <person name="Tomlinson C."/>
            <person name="Chen J."/>
            <person name="Wollam A."/>
            <person name="Pepin K.H."/>
            <person name="Bhonagiri V."/>
            <person name="Zhang X."/>
            <person name="Warren W."/>
            <person name="Mitreva M."/>
            <person name="Mardis E.R."/>
            <person name="Wilson R.K."/>
        </authorList>
    </citation>
    <scope>NUCLEOTIDE SEQUENCE [LARGE SCALE GENOMIC DNA]</scope>
    <source>
        <strain evidence="1 2">F0510</strain>
    </source>
</reference>